<evidence type="ECO:0000313" key="1">
    <source>
        <dbReference type="EMBL" id="VAW61971.1"/>
    </source>
</evidence>
<organism evidence="1">
    <name type="scientific">hydrothermal vent metagenome</name>
    <dbReference type="NCBI Taxonomy" id="652676"/>
    <lineage>
        <taxon>unclassified sequences</taxon>
        <taxon>metagenomes</taxon>
        <taxon>ecological metagenomes</taxon>
    </lineage>
</organism>
<gene>
    <name evidence="1" type="ORF">MNBD_GAMMA09-892</name>
</gene>
<name>A0A3B0X2F4_9ZZZZ</name>
<sequence>MDIANKLQELTQEILSFADVISFTKNPSDMDFRNACDLFSQHLSYQLKTINSNVLFQDIRPEMQQTTEKLCQLSELIAPSHSDNEETFLWSGKLLDFCNQTQTLKNIAA</sequence>
<dbReference type="EMBL" id="UOFI01000018">
    <property type="protein sequence ID" value="VAW61971.1"/>
    <property type="molecule type" value="Genomic_DNA"/>
</dbReference>
<dbReference type="AlphaFoldDB" id="A0A3B0X2F4"/>
<reference evidence="1" key="1">
    <citation type="submission" date="2018-06" db="EMBL/GenBank/DDBJ databases">
        <authorList>
            <person name="Zhirakovskaya E."/>
        </authorList>
    </citation>
    <scope>NUCLEOTIDE SEQUENCE</scope>
</reference>
<proteinExistence type="predicted"/>
<protein>
    <submittedName>
        <fullName evidence="1">Uncharacterized protein</fullName>
    </submittedName>
</protein>
<accession>A0A3B0X2F4</accession>